<reference evidence="3 4" key="1">
    <citation type="submission" date="2020-08" db="EMBL/GenBank/DDBJ databases">
        <title>Sequencing the genomes of 1000 actinobacteria strains.</title>
        <authorList>
            <person name="Klenk H.-P."/>
        </authorList>
    </citation>
    <scope>NUCLEOTIDE SEQUENCE [LARGE SCALE GENOMIC DNA]</scope>
    <source>
        <strain evidence="3 4">DSM 44230</strain>
    </source>
</reference>
<gene>
    <name evidence="3" type="ORF">HNR67_006512</name>
</gene>
<dbReference type="PANTHER" id="PTHR30204">
    <property type="entry name" value="REDOX-CYCLING DRUG-SENSING TRANSCRIPTIONAL ACTIVATOR SOXR"/>
    <property type="match status" value="1"/>
</dbReference>
<dbReference type="InterPro" id="IPR000551">
    <property type="entry name" value="MerR-type_HTH_dom"/>
</dbReference>
<dbReference type="InterPro" id="IPR009061">
    <property type="entry name" value="DNA-bd_dom_put_sf"/>
</dbReference>
<accession>A0A7W7FYT3</accession>
<protein>
    <submittedName>
        <fullName evidence="3">DNA-binding transcriptional MerR regulator</fullName>
    </submittedName>
</protein>
<dbReference type="Proteomes" id="UP000533598">
    <property type="component" value="Unassembled WGS sequence"/>
</dbReference>
<dbReference type="Gene3D" id="1.10.1660.10">
    <property type="match status" value="1"/>
</dbReference>
<organism evidence="3 4">
    <name type="scientific">Crossiella cryophila</name>
    <dbReference type="NCBI Taxonomy" id="43355"/>
    <lineage>
        <taxon>Bacteria</taxon>
        <taxon>Bacillati</taxon>
        <taxon>Actinomycetota</taxon>
        <taxon>Actinomycetes</taxon>
        <taxon>Pseudonocardiales</taxon>
        <taxon>Pseudonocardiaceae</taxon>
        <taxon>Crossiella</taxon>
    </lineage>
</organism>
<dbReference type="GO" id="GO:0003700">
    <property type="term" value="F:DNA-binding transcription factor activity"/>
    <property type="evidence" value="ECO:0007669"/>
    <property type="project" value="InterPro"/>
</dbReference>
<name>A0A7W7FYT3_9PSEU</name>
<dbReference type="RefSeq" id="WP_185006155.1">
    <property type="nucleotide sequence ID" value="NZ_BAAAUI010000005.1"/>
</dbReference>
<keyword evidence="1 3" id="KW-0238">DNA-binding</keyword>
<proteinExistence type="predicted"/>
<dbReference type="SMART" id="SM00422">
    <property type="entry name" value="HTH_MERR"/>
    <property type="match status" value="1"/>
</dbReference>
<evidence type="ECO:0000256" key="1">
    <source>
        <dbReference type="ARBA" id="ARBA00023125"/>
    </source>
</evidence>
<dbReference type="AlphaFoldDB" id="A0A7W7FYT3"/>
<evidence type="ECO:0000313" key="3">
    <source>
        <dbReference type="EMBL" id="MBB4680394.1"/>
    </source>
</evidence>
<dbReference type="GO" id="GO:0003677">
    <property type="term" value="F:DNA binding"/>
    <property type="evidence" value="ECO:0007669"/>
    <property type="project" value="UniProtKB-KW"/>
</dbReference>
<dbReference type="SUPFAM" id="SSF46955">
    <property type="entry name" value="Putative DNA-binding domain"/>
    <property type="match status" value="1"/>
</dbReference>
<dbReference type="PANTHER" id="PTHR30204:SF98">
    <property type="entry name" value="HTH-TYPE TRANSCRIPTIONAL REGULATOR ADHR"/>
    <property type="match status" value="1"/>
</dbReference>
<feature type="domain" description="HTH merR-type" evidence="2">
    <location>
        <begin position="1"/>
        <end position="70"/>
    </location>
</feature>
<evidence type="ECO:0000313" key="4">
    <source>
        <dbReference type="Proteomes" id="UP000533598"/>
    </source>
</evidence>
<comment type="caution">
    <text evidence="3">The sequence shown here is derived from an EMBL/GenBank/DDBJ whole genome shotgun (WGS) entry which is preliminary data.</text>
</comment>
<dbReference type="Pfam" id="PF13411">
    <property type="entry name" value="MerR_1"/>
    <property type="match status" value="1"/>
</dbReference>
<dbReference type="PROSITE" id="PS50937">
    <property type="entry name" value="HTH_MERR_2"/>
    <property type="match status" value="1"/>
</dbReference>
<evidence type="ECO:0000259" key="2">
    <source>
        <dbReference type="PROSITE" id="PS50937"/>
    </source>
</evidence>
<dbReference type="InterPro" id="IPR047057">
    <property type="entry name" value="MerR_fam"/>
</dbReference>
<dbReference type="PRINTS" id="PR00040">
    <property type="entry name" value="HTHMERR"/>
</dbReference>
<sequence>MRIGDLSKLTGIPVPTIKYYQREGLLPYGERAGYNQVHYAEEHLRRLRLVRALVDLGRLPIATAKQVLEAVDEPEKDLFKSLGQVHYAITERPGDAEPATEPVHELLGRLGWQVSEENPSLTALAGLLGTLTELGHTELLTRLDDYAALAGQLAALDVGFLEQRGSQDEVLESAVVITLLGDVLVSLLRRMAQEDRSTRFRES</sequence>
<keyword evidence="4" id="KW-1185">Reference proteome</keyword>
<dbReference type="EMBL" id="JACHMH010000001">
    <property type="protein sequence ID" value="MBB4680394.1"/>
    <property type="molecule type" value="Genomic_DNA"/>
</dbReference>